<feature type="non-terminal residue" evidence="2">
    <location>
        <position position="1"/>
    </location>
</feature>
<evidence type="ECO:0000259" key="1">
    <source>
        <dbReference type="Pfam" id="PF07833"/>
    </source>
</evidence>
<dbReference type="EMBL" id="KF127402">
    <property type="protein sequence ID" value="AIA94757.1"/>
    <property type="molecule type" value="Genomic_DNA"/>
</dbReference>
<sequence>EAKEILREGIVLHIGNHKVYAKSEVTSIYENHLEVVPFIENDTAFVPIRFISEQLDVDVKWNNAAQTVYLSTGTGNAQIVAGSNRAVINGITYDIGAPAVMIEDRVFVPLRLIGEKLLNKKVLYSMGFIVYQ</sequence>
<dbReference type="AlphaFoldDB" id="A0A060CII6"/>
<organism evidence="2">
    <name type="scientific">uncultured Desulfotomaculum sp</name>
    <dbReference type="NCBI Taxonomy" id="157294"/>
    <lineage>
        <taxon>Bacteria</taxon>
        <taxon>Bacillati</taxon>
        <taxon>Bacillota</taxon>
        <taxon>Clostridia</taxon>
        <taxon>Eubacteriales</taxon>
        <taxon>Desulfotomaculaceae</taxon>
        <taxon>Desulfotomaculum</taxon>
        <taxon>environmental samples</taxon>
    </lineage>
</organism>
<accession>A0A060CII6</accession>
<protein>
    <submittedName>
        <fullName evidence="2">Cu_amine_oxidN1</fullName>
    </submittedName>
</protein>
<dbReference type="Pfam" id="PF07833">
    <property type="entry name" value="Cu_amine_oxidN1"/>
    <property type="match status" value="1"/>
</dbReference>
<reference evidence="2" key="1">
    <citation type="journal article" date="2013" name="Environ. Microbiol.">
        <title>Seasonally variable intestinal metagenomes of the red palm weevil (Rhynchophorus ferrugineus).</title>
        <authorList>
            <person name="Jia S."/>
            <person name="Zhang X."/>
            <person name="Zhang G."/>
            <person name="Yin A."/>
            <person name="Zhang S."/>
            <person name="Li F."/>
            <person name="Wang L."/>
            <person name="Zhao D."/>
            <person name="Yun Q."/>
            <person name="Tala"/>
            <person name="Wang J."/>
            <person name="Sun G."/>
            <person name="Baabdullah M."/>
            <person name="Yu X."/>
            <person name="Hu S."/>
            <person name="Al-Mssallem I.S."/>
            <person name="Yu J."/>
        </authorList>
    </citation>
    <scope>NUCLEOTIDE SEQUENCE</scope>
</reference>
<name>A0A060CII6_9FIRM</name>
<evidence type="ECO:0000313" key="2">
    <source>
        <dbReference type="EMBL" id="AIA94757.1"/>
    </source>
</evidence>
<dbReference type="Gene3D" id="3.30.457.10">
    <property type="entry name" value="Copper amine oxidase-like, N-terminal domain"/>
    <property type="match status" value="2"/>
</dbReference>
<dbReference type="InterPro" id="IPR036582">
    <property type="entry name" value="Mao_N_sf"/>
</dbReference>
<dbReference type="SUPFAM" id="SSF55383">
    <property type="entry name" value="Copper amine oxidase, domain N"/>
    <property type="match status" value="1"/>
</dbReference>
<proteinExistence type="predicted"/>
<dbReference type="InterPro" id="IPR012854">
    <property type="entry name" value="Cu_amine_oxidase-like_N"/>
</dbReference>
<feature type="domain" description="Copper amine oxidase-like N-terminal" evidence="1">
    <location>
        <begin position="33"/>
        <end position="117"/>
    </location>
</feature>